<evidence type="ECO:0000256" key="1">
    <source>
        <dbReference type="SAM" id="MobiDB-lite"/>
    </source>
</evidence>
<keyword evidence="2" id="KW-0472">Membrane</keyword>
<protein>
    <submittedName>
        <fullName evidence="3">Uncharacterized protein</fullName>
    </submittedName>
</protein>
<organism evidence="3 4">
    <name type="scientific">Mycena venus</name>
    <dbReference type="NCBI Taxonomy" id="2733690"/>
    <lineage>
        <taxon>Eukaryota</taxon>
        <taxon>Fungi</taxon>
        <taxon>Dikarya</taxon>
        <taxon>Basidiomycota</taxon>
        <taxon>Agaricomycotina</taxon>
        <taxon>Agaricomycetes</taxon>
        <taxon>Agaricomycetidae</taxon>
        <taxon>Agaricales</taxon>
        <taxon>Marasmiineae</taxon>
        <taxon>Mycenaceae</taxon>
        <taxon>Mycena</taxon>
    </lineage>
</organism>
<reference evidence="3" key="1">
    <citation type="submission" date="2020-05" db="EMBL/GenBank/DDBJ databases">
        <title>Mycena genomes resolve the evolution of fungal bioluminescence.</title>
        <authorList>
            <person name="Tsai I.J."/>
        </authorList>
    </citation>
    <scope>NUCLEOTIDE SEQUENCE</scope>
    <source>
        <strain evidence="3">CCC161011</strain>
    </source>
</reference>
<feature type="compositionally biased region" description="Basic and acidic residues" evidence="1">
    <location>
        <begin position="98"/>
        <end position="111"/>
    </location>
</feature>
<comment type="caution">
    <text evidence="3">The sequence shown here is derived from an EMBL/GenBank/DDBJ whole genome shotgun (WGS) entry which is preliminary data.</text>
</comment>
<keyword evidence="2" id="KW-0812">Transmembrane</keyword>
<keyword evidence="2" id="KW-1133">Transmembrane helix</keyword>
<feature type="transmembrane region" description="Helical" evidence="2">
    <location>
        <begin position="55"/>
        <end position="73"/>
    </location>
</feature>
<gene>
    <name evidence="3" type="ORF">MVEN_02219100</name>
</gene>
<proteinExistence type="predicted"/>
<dbReference type="Proteomes" id="UP000620124">
    <property type="component" value="Unassembled WGS sequence"/>
</dbReference>
<dbReference type="AlphaFoldDB" id="A0A8H6X6Z4"/>
<sequence length="111" mass="12564">MSEYTGYNKFTSIDRRVPPTSVSFPNLTSTSTFAIRIPTMDPRRTPRPPLQARRLRVIAISFPILVVTGYTLIDRMINNKGPLLLPSKYPVDPAGQRSKSEGATELDKERW</sequence>
<dbReference type="EMBL" id="JACAZI010000024">
    <property type="protein sequence ID" value="KAF7335642.1"/>
    <property type="molecule type" value="Genomic_DNA"/>
</dbReference>
<evidence type="ECO:0000313" key="3">
    <source>
        <dbReference type="EMBL" id="KAF7335642.1"/>
    </source>
</evidence>
<evidence type="ECO:0000313" key="4">
    <source>
        <dbReference type="Proteomes" id="UP000620124"/>
    </source>
</evidence>
<feature type="region of interest" description="Disordered" evidence="1">
    <location>
        <begin position="87"/>
        <end position="111"/>
    </location>
</feature>
<keyword evidence="4" id="KW-1185">Reference proteome</keyword>
<evidence type="ECO:0000256" key="2">
    <source>
        <dbReference type="SAM" id="Phobius"/>
    </source>
</evidence>
<dbReference type="OrthoDB" id="3784821at2759"/>
<accession>A0A8H6X6Z4</accession>
<name>A0A8H6X6Z4_9AGAR</name>